<dbReference type="OrthoDB" id="6087at2759"/>
<accession>R7QK78</accession>
<keyword evidence="1" id="KW-0433">Leucine-rich repeat</keyword>
<evidence type="ECO:0000313" key="5">
    <source>
        <dbReference type="Proteomes" id="UP000012073"/>
    </source>
</evidence>
<dbReference type="PRINTS" id="PR00019">
    <property type="entry name" value="LEURICHRPT"/>
</dbReference>
<evidence type="ECO:0000256" key="3">
    <source>
        <dbReference type="SAM" id="MobiDB-lite"/>
    </source>
</evidence>
<dbReference type="SMART" id="SM00369">
    <property type="entry name" value="LRR_TYP"/>
    <property type="match status" value="5"/>
</dbReference>
<dbReference type="PANTHER" id="PTHR48051:SF46">
    <property type="entry name" value="LEUCINE RICH REPEAT-CONTAINING DOMAIN PROTEIN"/>
    <property type="match status" value="1"/>
</dbReference>
<dbReference type="KEGG" id="ccp:CHC_T00008388001"/>
<evidence type="ECO:0000256" key="1">
    <source>
        <dbReference type="ARBA" id="ARBA00022614"/>
    </source>
</evidence>
<dbReference type="SUPFAM" id="SSF52058">
    <property type="entry name" value="L domain-like"/>
    <property type="match status" value="1"/>
</dbReference>
<dbReference type="InterPro" id="IPR050216">
    <property type="entry name" value="LRR_domain-containing"/>
</dbReference>
<dbReference type="OMA" id="HEPHNES"/>
<dbReference type="Pfam" id="PF13855">
    <property type="entry name" value="LRR_8"/>
    <property type="match status" value="2"/>
</dbReference>
<proteinExistence type="predicted"/>
<feature type="region of interest" description="Disordered" evidence="3">
    <location>
        <begin position="1"/>
        <end position="58"/>
    </location>
</feature>
<evidence type="ECO:0000313" key="4">
    <source>
        <dbReference type="EMBL" id="CDF38927.1"/>
    </source>
</evidence>
<keyword evidence="2" id="KW-0677">Repeat</keyword>
<dbReference type="InterPro" id="IPR032675">
    <property type="entry name" value="LRR_dom_sf"/>
</dbReference>
<dbReference type="EMBL" id="HG001976">
    <property type="protein sequence ID" value="CDF38927.1"/>
    <property type="molecule type" value="Genomic_DNA"/>
</dbReference>
<dbReference type="Proteomes" id="UP000012073">
    <property type="component" value="Unassembled WGS sequence"/>
</dbReference>
<dbReference type="InterPro" id="IPR003591">
    <property type="entry name" value="Leu-rich_rpt_typical-subtyp"/>
</dbReference>
<keyword evidence="5" id="KW-1185">Reference proteome</keyword>
<sequence>MRIQDSFFSAPNRNRSKAYTAAKEAENAKKQAKAERKAERAAKKKRKSKKGTDTPELVPNTVPWAIENTKKLGILNLSKMQLESVPDEVFESLPGTARILNISFNRITELDTRLCDYVLVQRLIANGNLLSSIPQNIVRMTALKKLDLASNKLTSLPDAFTGMRVLEHVDLSDNKLSELPPSFAELQLTALSLGRNAFTTAPLQVTSMEWLMALDLSHNQITSVPESYMSLTQLTALNLEHNKLADFPNVILQMCVELVTLRLTDNPMRMAALEGKASYVDFAERRRTKLRRQLDAGTITEADLLPCNP</sequence>
<dbReference type="GeneID" id="17326549"/>
<name>R7QK78_CHOCR</name>
<dbReference type="GO" id="GO:0005737">
    <property type="term" value="C:cytoplasm"/>
    <property type="evidence" value="ECO:0007669"/>
    <property type="project" value="TreeGrafter"/>
</dbReference>
<dbReference type="RefSeq" id="XP_005718832.1">
    <property type="nucleotide sequence ID" value="XM_005718775.1"/>
</dbReference>
<dbReference type="STRING" id="2769.R7QK78"/>
<reference evidence="5" key="1">
    <citation type="journal article" date="2013" name="Proc. Natl. Acad. Sci. U.S.A.">
        <title>Genome structure and metabolic features in the red seaweed Chondrus crispus shed light on evolution of the Archaeplastida.</title>
        <authorList>
            <person name="Collen J."/>
            <person name="Porcel B."/>
            <person name="Carre W."/>
            <person name="Ball S.G."/>
            <person name="Chaparro C."/>
            <person name="Tonon T."/>
            <person name="Barbeyron T."/>
            <person name="Michel G."/>
            <person name="Noel B."/>
            <person name="Valentin K."/>
            <person name="Elias M."/>
            <person name="Artiguenave F."/>
            <person name="Arun A."/>
            <person name="Aury J.M."/>
            <person name="Barbosa-Neto J.F."/>
            <person name="Bothwell J.H."/>
            <person name="Bouget F.Y."/>
            <person name="Brillet L."/>
            <person name="Cabello-Hurtado F."/>
            <person name="Capella-Gutierrez S."/>
            <person name="Charrier B."/>
            <person name="Cladiere L."/>
            <person name="Cock J.M."/>
            <person name="Coelho S.M."/>
            <person name="Colleoni C."/>
            <person name="Czjzek M."/>
            <person name="Da Silva C."/>
            <person name="Delage L."/>
            <person name="Denoeud F."/>
            <person name="Deschamps P."/>
            <person name="Dittami S.M."/>
            <person name="Gabaldon T."/>
            <person name="Gachon C.M."/>
            <person name="Groisillier A."/>
            <person name="Herve C."/>
            <person name="Jabbari K."/>
            <person name="Katinka M."/>
            <person name="Kloareg B."/>
            <person name="Kowalczyk N."/>
            <person name="Labadie K."/>
            <person name="Leblanc C."/>
            <person name="Lopez P.J."/>
            <person name="McLachlan D.H."/>
            <person name="Meslet-Cladiere L."/>
            <person name="Moustafa A."/>
            <person name="Nehr Z."/>
            <person name="Nyvall Collen P."/>
            <person name="Panaud O."/>
            <person name="Partensky F."/>
            <person name="Poulain J."/>
            <person name="Rensing S.A."/>
            <person name="Rousvoal S."/>
            <person name="Samson G."/>
            <person name="Symeonidi A."/>
            <person name="Weissenbach J."/>
            <person name="Zambounis A."/>
            <person name="Wincker P."/>
            <person name="Boyen C."/>
        </authorList>
    </citation>
    <scope>NUCLEOTIDE SEQUENCE [LARGE SCALE GENOMIC DNA]</scope>
    <source>
        <strain evidence="5">cv. Stackhouse</strain>
    </source>
</reference>
<organism evidence="4 5">
    <name type="scientific">Chondrus crispus</name>
    <name type="common">Carrageen Irish moss</name>
    <name type="synonym">Polymorpha crispa</name>
    <dbReference type="NCBI Taxonomy" id="2769"/>
    <lineage>
        <taxon>Eukaryota</taxon>
        <taxon>Rhodophyta</taxon>
        <taxon>Florideophyceae</taxon>
        <taxon>Rhodymeniophycidae</taxon>
        <taxon>Gigartinales</taxon>
        <taxon>Gigartinaceae</taxon>
        <taxon>Chondrus</taxon>
    </lineage>
</organism>
<feature type="compositionally biased region" description="Basic and acidic residues" evidence="3">
    <location>
        <begin position="23"/>
        <end position="41"/>
    </location>
</feature>
<dbReference type="PANTHER" id="PTHR48051">
    <property type="match status" value="1"/>
</dbReference>
<dbReference type="PROSITE" id="PS51450">
    <property type="entry name" value="LRR"/>
    <property type="match status" value="2"/>
</dbReference>
<evidence type="ECO:0000256" key="2">
    <source>
        <dbReference type="ARBA" id="ARBA00022737"/>
    </source>
</evidence>
<dbReference type="AlphaFoldDB" id="R7QK78"/>
<feature type="compositionally biased region" description="Polar residues" evidence="3">
    <location>
        <begin position="1"/>
        <end position="13"/>
    </location>
</feature>
<dbReference type="Gramene" id="CDF38927">
    <property type="protein sequence ID" value="CDF38927"/>
    <property type="gene ID" value="CHC_T00008388001"/>
</dbReference>
<dbReference type="Gene3D" id="3.80.10.10">
    <property type="entry name" value="Ribonuclease Inhibitor"/>
    <property type="match status" value="2"/>
</dbReference>
<gene>
    <name evidence="4" type="ORF">CHC_T00008388001</name>
</gene>
<dbReference type="InterPro" id="IPR001611">
    <property type="entry name" value="Leu-rich_rpt"/>
</dbReference>
<protein>
    <submittedName>
        <fullName evidence="4">Leucine-rich repeat-containing protein</fullName>
    </submittedName>
</protein>